<dbReference type="SUPFAM" id="SSF53098">
    <property type="entry name" value="Ribonuclease H-like"/>
    <property type="match status" value="1"/>
</dbReference>
<dbReference type="FunFam" id="1.10.340.70:FF:000001">
    <property type="entry name" value="Retrovirus-related Pol polyprotein from transposon gypsy-like Protein"/>
    <property type="match status" value="1"/>
</dbReference>
<keyword evidence="1" id="KW-0808">Transferase</keyword>
<keyword evidence="2" id="KW-0548">Nucleotidyltransferase</keyword>
<keyword evidence="3" id="KW-0540">Nuclease</keyword>
<dbReference type="CDD" id="cd09274">
    <property type="entry name" value="RNase_HI_RT_Ty3"/>
    <property type="match status" value="1"/>
</dbReference>
<dbReference type="GO" id="GO:0003676">
    <property type="term" value="F:nucleic acid binding"/>
    <property type="evidence" value="ECO:0007669"/>
    <property type="project" value="InterPro"/>
</dbReference>
<dbReference type="GO" id="GO:0016787">
    <property type="term" value="F:hydrolase activity"/>
    <property type="evidence" value="ECO:0007669"/>
    <property type="project" value="UniProtKB-KW"/>
</dbReference>
<dbReference type="GO" id="GO:0015074">
    <property type="term" value="P:DNA integration"/>
    <property type="evidence" value="ECO:0007669"/>
    <property type="project" value="InterPro"/>
</dbReference>
<dbReference type="PANTHER" id="PTHR37984">
    <property type="entry name" value="PROTEIN CBG26694"/>
    <property type="match status" value="1"/>
</dbReference>
<dbReference type="InterPro" id="IPR001584">
    <property type="entry name" value="Integrase_cat-core"/>
</dbReference>
<evidence type="ECO:0000256" key="6">
    <source>
        <dbReference type="ARBA" id="ARBA00022918"/>
    </source>
</evidence>
<reference evidence="9" key="1">
    <citation type="submission" date="2015-08" db="EMBL/GenBank/DDBJ databases">
        <authorList>
            <person name="Babu N.S."/>
            <person name="Beckwith C.J."/>
            <person name="Beseler K.G."/>
            <person name="Brison A."/>
            <person name="Carone J.V."/>
            <person name="Caskin T.P."/>
            <person name="Diamond M."/>
            <person name="Durham M.E."/>
            <person name="Foxe J.M."/>
            <person name="Go M."/>
            <person name="Henderson B.A."/>
            <person name="Jones I.B."/>
            <person name="McGettigan J.A."/>
            <person name="Micheletti S.J."/>
            <person name="Nasrallah M.E."/>
            <person name="Ortiz D."/>
            <person name="Piller C.R."/>
            <person name="Privatt S.R."/>
            <person name="Schneider S.L."/>
            <person name="Sharp S."/>
            <person name="Smith T.C."/>
            <person name="Stanton J.D."/>
            <person name="Ullery H.E."/>
            <person name="Wilson R.J."/>
            <person name="Serrano M.G."/>
            <person name="Buck G."/>
            <person name="Lee V."/>
            <person name="Wang Y."/>
            <person name="Carvalho R."/>
            <person name="Voegtly L."/>
            <person name="Shi R."/>
            <person name="Duckworth R."/>
            <person name="Johnson A."/>
            <person name="Loviza R."/>
            <person name="Walstead R."/>
            <person name="Shah Z."/>
            <person name="Kiflezghi M."/>
            <person name="Wade K."/>
            <person name="Ball S.L."/>
            <person name="Bradley K.W."/>
            <person name="Asai D.J."/>
            <person name="Bowman C.A."/>
            <person name="Russell D.A."/>
            <person name="Pope W.H."/>
            <person name="Jacobs-Sera D."/>
            <person name="Hendrix R.W."/>
            <person name="Hatfull G.F."/>
        </authorList>
    </citation>
    <scope>NUCLEOTIDE SEQUENCE</scope>
</reference>
<dbReference type="InterPro" id="IPR036397">
    <property type="entry name" value="RNaseH_sf"/>
</dbReference>
<gene>
    <name evidence="9" type="ORF">g.92243</name>
</gene>
<evidence type="ECO:0000256" key="1">
    <source>
        <dbReference type="ARBA" id="ARBA00022679"/>
    </source>
</evidence>
<feature type="region of interest" description="Disordered" evidence="7">
    <location>
        <begin position="545"/>
        <end position="575"/>
    </location>
</feature>
<dbReference type="FunFam" id="3.30.420.10:FF:000032">
    <property type="entry name" value="Retrovirus-related Pol polyprotein from transposon 297-like Protein"/>
    <property type="match status" value="1"/>
</dbReference>
<evidence type="ECO:0000313" key="9">
    <source>
        <dbReference type="EMBL" id="JAT70319.1"/>
    </source>
</evidence>
<keyword evidence="4" id="KW-0255">Endonuclease</keyword>
<dbReference type="InterPro" id="IPR012337">
    <property type="entry name" value="RNaseH-like_sf"/>
</dbReference>
<accession>A0A1D1ZTV0</accession>
<evidence type="ECO:0000259" key="8">
    <source>
        <dbReference type="PROSITE" id="PS50994"/>
    </source>
</evidence>
<dbReference type="AlphaFoldDB" id="A0A1D1ZTV0"/>
<dbReference type="SUPFAM" id="SSF56672">
    <property type="entry name" value="DNA/RNA polymerases"/>
    <property type="match status" value="1"/>
</dbReference>
<keyword evidence="6" id="KW-0695">RNA-directed DNA polymerase</keyword>
<evidence type="ECO:0000256" key="2">
    <source>
        <dbReference type="ARBA" id="ARBA00022695"/>
    </source>
</evidence>
<dbReference type="Gene3D" id="1.10.340.70">
    <property type="match status" value="1"/>
</dbReference>
<feature type="region of interest" description="Disordered" evidence="7">
    <location>
        <begin position="459"/>
        <end position="486"/>
    </location>
</feature>
<protein>
    <recommendedName>
        <fullName evidence="8">Integrase catalytic domain-containing protein</fullName>
    </recommendedName>
</protein>
<dbReference type="FunFam" id="3.10.20.370:FF:000001">
    <property type="entry name" value="Retrovirus-related Pol polyprotein from transposon 17.6-like protein"/>
    <property type="match status" value="1"/>
</dbReference>
<evidence type="ECO:0000256" key="7">
    <source>
        <dbReference type="SAM" id="MobiDB-lite"/>
    </source>
</evidence>
<dbReference type="GO" id="GO:0003964">
    <property type="term" value="F:RNA-directed DNA polymerase activity"/>
    <property type="evidence" value="ECO:0007669"/>
    <property type="project" value="UniProtKB-KW"/>
</dbReference>
<dbReference type="PROSITE" id="PS50994">
    <property type="entry name" value="INTEGRASE"/>
    <property type="match status" value="1"/>
</dbReference>
<keyword evidence="5" id="KW-0378">Hydrolase</keyword>
<dbReference type="PANTHER" id="PTHR37984:SF5">
    <property type="entry name" value="PROTEIN NYNRIN-LIKE"/>
    <property type="match status" value="1"/>
</dbReference>
<dbReference type="InterPro" id="IPR043502">
    <property type="entry name" value="DNA/RNA_pol_sf"/>
</dbReference>
<organism evidence="9">
    <name type="scientific">Auxenochlorella protothecoides</name>
    <name type="common">Green microalga</name>
    <name type="synonym">Chlorella protothecoides</name>
    <dbReference type="NCBI Taxonomy" id="3075"/>
    <lineage>
        <taxon>Eukaryota</taxon>
        <taxon>Viridiplantae</taxon>
        <taxon>Chlorophyta</taxon>
        <taxon>core chlorophytes</taxon>
        <taxon>Trebouxiophyceae</taxon>
        <taxon>Chlorellales</taxon>
        <taxon>Chlorellaceae</taxon>
        <taxon>Auxenochlorella</taxon>
    </lineage>
</organism>
<dbReference type="Pfam" id="PF17921">
    <property type="entry name" value="Integrase_H2C2"/>
    <property type="match status" value="1"/>
</dbReference>
<name>A0A1D1ZTV0_AUXPR</name>
<dbReference type="GO" id="GO:0004519">
    <property type="term" value="F:endonuclease activity"/>
    <property type="evidence" value="ECO:0007669"/>
    <property type="project" value="UniProtKB-KW"/>
</dbReference>
<dbReference type="EMBL" id="GDKF01008303">
    <property type="protein sequence ID" value="JAT70319.1"/>
    <property type="molecule type" value="Transcribed_RNA"/>
</dbReference>
<feature type="compositionally biased region" description="Basic residues" evidence="7">
    <location>
        <begin position="545"/>
        <end position="562"/>
    </location>
</feature>
<dbReference type="InterPro" id="IPR041588">
    <property type="entry name" value="Integrase_H2C2"/>
</dbReference>
<dbReference type="InterPro" id="IPR050951">
    <property type="entry name" value="Retrovirus_Pol_polyprotein"/>
</dbReference>
<feature type="domain" description="Integrase catalytic" evidence="8">
    <location>
        <begin position="254"/>
        <end position="414"/>
    </location>
</feature>
<dbReference type="InterPro" id="IPR041373">
    <property type="entry name" value="RT_RNaseH"/>
</dbReference>
<sequence length="575" mass="64364">MCDASDYAIGAMLCQHDDAGNLRVIAYESWKLRPAECNYPAHEKELLGMIHALTKWRHYVLGSKVTVHTDNRALEFLQSHPQLSARQVRWLDFIAEYDLHIVHVPGKSNVVADTLSRNPLHAAGTRLMLTAEPMRDRVRQAATADSELTELRAAVDRGEAAGYRLRDGLLYKEHATGDRLYIPADAELRRDILTEVHRGVGHGGRGRTLAAAQRTYTWPGLEMDVREFVRTCDACQRNKPRQGRKAGLLQPLPTPEYPWQAMTLDLITGLPTTPRGHNAIVVFVDRFSKMVHYAPTTKEVTASGLADNFLDRVYRLHGLPTVFVSDRDTRFTAHFWKELFGALRTELCFSTAYHPETDGQTERANRTLEEILRAMVDPYETDWDRHLAIAEFAANSAVSAATGASPFQTVYGFDPPSPAQLISHQPATAGITVGPERAAQLQQTLERMRATMAKYNGRMAPQATPDAPGPHLHGRRSRLAEQRAPPPCGAQWLQADSSLCGPLYHHHSARYWGGDVGASPVDEDGFHGQLQLLEAQAWRHRSLPNPCLHRRQRRAHLPRRGHPQAQARPPASSTW</sequence>
<evidence type="ECO:0000256" key="5">
    <source>
        <dbReference type="ARBA" id="ARBA00022801"/>
    </source>
</evidence>
<dbReference type="Gene3D" id="3.10.20.370">
    <property type="match status" value="1"/>
</dbReference>
<dbReference type="Gene3D" id="3.30.420.10">
    <property type="entry name" value="Ribonuclease H-like superfamily/Ribonuclease H"/>
    <property type="match status" value="1"/>
</dbReference>
<evidence type="ECO:0000256" key="4">
    <source>
        <dbReference type="ARBA" id="ARBA00022759"/>
    </source>
</evidence>
<evidence type="ECO:0000256" key="3">
    <source>
        <dbReference type="ARBA" id="ARBA00022722"/>
    </source>
</evidence>
<dbReference type="Pfam" id="PF17917">
    <property type="entry name" value="RT_RNaseH"/>
    <property type="match status" value="1"/>
</dbReference>
<proteinExistence type="predicted"/>